<dbReference type="EMBL" id="UYSG01011139">
    <property type="protein sequence ID" value="VDL61081.1"/>
    <property type="molecule type" value="Genomic_DNA"/>
</dbReference>
<evidence type="ECO:0000256" key="5">
    <source>
        <dbReference type="ARBA" id="ARBA00023015"/>
    </source>
</evidence>
<evidence type="ECO:0000259" key="10">
    <source>
        <dbReference type="PROSITE" id="PS51156"/>
    </source>
</evidence>
<dbReference type="EMBL" id="CABIJS010000089">
    <property type="protein sequence ID" value="VUZ42599.1"/>
    <property type="molecule type" value="Genomic_DNA"/>
</dbReference>
<dbReference type="Gene3D" id="1.10.10.60">
    <property type="entry name" value="Homeodomain-like"/>
    <property type="match status" value="1"/>
</dbReference>
<sequence length="574" mass="63677">MLSRSRVEDDESEKEQSGYSNATIKVSPNHQAVIPPMECRSSRDSQTEVLYWKPLPSSEDQKIDNYVNHASEAYGYSEEQALALLTWKKFDFNSAIEDLENFTPIRLEWSSNERRIFFAAMEYYCKNFHKVKALFPHRPVTELVLFYYLNKRNQRTLYELTLLAPQFAELHNSGFINSSARIQDIEDVITLSSLIQPKEKSTLFDPDDPVECAIAKYLNAVKEGGEISTTTTASESGESVVKSSANSQPDVPTSRLRSRTNRPAATGDNNDDDELGPPSPSNSDNDAVRIDYLGRLVYKNGTPAGTTVRTLTAKKQTRIEADLAAMAKAARKEVKSSFLDGGEYSNKRGGKRGFNPRTGIAETPAQVAAASKGTRSKLQLLPHSDLFSPSKKKRIAVSVLTPADTTPMFASVSETHSHYQVESTPSTESAESTQDDLATLVSTSSPLETELDSFGGDDVPTESYLNDLEAEVTSNMEGMRPPSIPMNPKWTDDELALVIEIISEVGEDYEVIAERMVNKTPSMVAWLFKTKGHQLRLYEIAAMAEDVKQQQAMAGAEEMQTEIDEDEEEVAITA</sequence>
<dbReference type="InterPro" id="IPR017884">
    <property type="entry name" value="SANT_dom"/>
</dbReference>
<keyword evidence="3" id="KW-0863">Zinc-finger</keyword>
<dbReference type="PANTHER" id="PTHR16089">
    <property type="entry name" value="REST COREPRESSOR COREST PROTEIN-RELATED"/>
    <property type="match status" value="1"/>
</dbReference>
<evidence type="ECO:0000256" key="1">
    <source>
        <dbReference type="ARBA" id="ARBA00004123"/>
    </source>
</evidence>
<evidence type="ECO:0000313" key="15">
    <source>
        <dbReference type="Proteomes" id="UP000321570"/>
    </source>
</evidence>
<keyword evidence="8" id="KW-0539">Nucleus</keyword>
<keyword evidence="5" id="KW-0805">Transcription regulation</keyword>
<dbReference type="GO" id="GO:0006357">
    <property type="term" value="P:regulation of transcription by RNA polymerase II"/>
    <property type="evidence" value="ECO:0007669"/>
    <property type="project" value="TreeGrafter"/>
</dbReference>
<dbReference type="InterPro" id="IPR000949">
    <property type="entry name" value="ELM2_dom"/>
</dbReference>
<reference evidence="13 15" key="3">
    <citation type="submission" date="2019-07" db="EMBL/GenBank/DDBJ databases">
        <authorList>
            <person name="Jastrzebski P J."/>
            <person name="Paukszto L."/>
            <person name="Jastrzebski P J."/>
        </authorList>
    </citation>
    <scope>NUCLEOTIDE SEQUENCE [LARGE SCALE GENOMIC DNA]</scope>
    <source>
        <strain evidence="13 15">WMS-il1</strain>
    </source>
</reference>
<feature type="region of interest" description="Disordered" evidence="9">
    <location>
        <begin position="413"/>
        <end position="436"/>
    </location>
</feature>
<dbReference type="FunFam" id="1.10.10.60:FF:000012">
    <property type="entry name" value="Metastasis-associated 1 family, member 3"/>
    <property type="match status" value="1"/>
</dbReference>
<dbReference type="GO" id="GO:0005667">
    <property type="term" value="C:transcription regulator complex"/>
    <property type="evidence" value="ECO:0007669"/>
    <property type="project" value="TreeGrafter"/>
</dbReference>
<feature type="region of interest" description="Disordered" evidence="9">
    <location>
        <begin position="1"/>
        <end position="41"/>
    </location>
</feature>
<dbReference type="GO" id="GO:0000118">
    <property type="term" value="C:histone deacetylase complex"/>
    <property type="evidence" value="ECO:0007669"/>
    <property type="project" value="TreeGrafter"/>
</dbReference>
<feature type="compositionally biased region" description="Low complexity" evidence="9">
    <location>
        <begin position="228"/>
        <end position="239"/>
    </location>
</feature>
<dbReference type="PROSITE" id="PS51156">
    <property type="entry name" value="ELM2"/>
    <property type="match status" value="1"/>
</dbReference>
<evidence type="ECO:0000313" key="13">
    <source>
        <dbReference type="EMBL" id="VUZ42599.1"/>
    </source>
</evidence>
<evidence type="ECO:0000256" key="2">
    <source>
        <dbReference type="ARBA" id="ARBA00022723"/>
    </source>
</evidence>
<dbReference type="Proteomes" id="UP000274504">
    <property type="component" value="Unassembled WGS sequence"/>
</dbReference>
<evidence type="ECO:0000256" key="8">
    <source>
        <dbReference type="ARBA" id="ARBA00023242"/>
    </source>
</evidence>
<dbReference type="SMART" id="SM00717">
    <property type="entry name" value="SANT"/>
    <property type="match status" value="2"/>
</dbReference>
<evidence type="ECO:0000256" key="9">
    <source>
        <dbReference type="SAM" id="MobiDB-lite"/>
    </source>
</evidence>
<dbReference type="CDD" id="cd00167">
    <property type="entry name" value="SANT"/>
    <property type="match status" value="1"/>
</dbReference>
<dbReference type="Proteomes" id="UP000321570">
    <property type="component" value="Unassembled WGS sequence"/>
</dbReference>
<dbReference type="PROSITE" id="PS51293">
    <property type="entry name" value="SANT"/>
    <property type="match status" value="1"/>
</dbReference>
<comment type="subcellular location">
    <subcellularLocation>
        <location evidence="1">Nucleus</location>
    </subcellularLocation>
</comment>
<reference evidence="12 14" key="2">
    <citation type="submission" date="2018-11" db="EMBL/GenBank/DDBJ databases">
        <authorList>
            <consortium name="Pathogen Informatics"/>
        </authorList>
    </citation>
    <scope>NUCLEOTIDE SEQUENCE [LARGE SCALE GENOMIC DNA]</scope>
</reference>
<evidence type="ECO:0000313" key="12">
    <source>
        <dbReference type="EMBL" id="VDL61081.1"/>
    </source>
</evidence>
<keyword evidence="4" id="KW-0862">Zinc</keyword>
<evidence type="ECO:0000256" key="3">
    <source>
        <dbReference type="ARBA" id="ARBA00022771"/>
    </source>
</evidence>
<dbReference type="Gene3D" id="1.20.58.1880">
    <property type="match status" value="1"/>
</dbReference>
<dbReference type="Pfam" id="PF01448">
    <property type="entry name" value="ELM2"/>
    <property type="match status" value="1"/>
</dbReference>
<evidence type="ECO:0000313" key="14">
    <source>
        <dbReference type="Proteomes" id="UP000274504"/>
    </source>
</evidence>
<feature type="domain" description="SANT" evidence="11">
    <location>
        <begin position="104"/>
        <end position="155"/>
    </location>
</feature>
<keyword evidence="15" id="KW-1185">Reference proteome</keyword>
<dbReference type="AlphaFoldDB" id="A0A0R3STM0"/>
<dbReference type="GO" id="GO:0008270">
    <property type="term" value="F:zinc ion binding"/>
    <property type="evidence" value="ECO:0007669"/>
    <property type="project" value="UniProtKB-KW"/>
</dbReference>
<keyword evidence="7" id="KW-0804">Transcription</keyword>
<dbReference type="InterPro" id="IPR051066">
    <property type="entry name" value="Trans_reg/Corepressor"/>
</dbReference>
<feature type="compositionally biased region" description="Polar residues" evidence="9">
    <location>
        <begin position="241"/>
        <end position="251"/>
    </location>
</feature>
<dbReference type="STRING" id="6216.A0A0R3STM0"/>
<evidence type="ECO:0000259" key="11">
    <source>
        <dbReference type="PROSITE" id="PS51293"/>
    </source>
</evidence>
<evidence type="ECO:0000313" key="16">
    <source>
        <dbReference type="WBParaSite" id="HDID_0000876501-mRNA-1"/>
    </source>
</evidence>
<accession>A0A0R3STM0</accession>
<dbReference type="PANTHER" id="PTHR16089:SF28">
    <property type="entry name" value="REST COREPRESSOR"/>
    <property type="match status" value="1"/>
</dbReference>
<dbReference type="InterPro" id="IPR009057">
    <property type="entry name" value="Homeodomain-like_sf"/>
</dbReference>
<dbReference type="OrthoDB" id="10064338at2759"/>
<feature type="domain" description="ELM2" evidence="10">
    <location>
        <begin position="22"/>
        <end position="103"/>
    </location>
</feature>
<proteinExistence type="predicted"/>
<keyword evidence="6" id="KW-0238">DNA-binding</keyword>
<feature type="region of interest" description="Disordered" evidence="9">
    <location>
        <begin position="228"/>
        <end position="286"/>
    </location>
</feature>
<evidence type="ECO:0000256" key="7">
    <source>
        <dbReference type="ARBA" id="ARBA00023163"/>
    </source>
</evidence>
<gene>
    <name evidence="12" type="ORF">HDID_LOCUS8763</name>
    <name evidence="13" type="ORF">WMSIL1_LOCUS3145</name>
</gene>
<feature type="compositionally biased region" description="Polar residues" evidence="9">
    <location>
        <begin position="17"/>
        <end position="30"/>
    </location>
</feature>
<dbReference type="GO" id="GO:0003677">
    <property type="term" value="F:DNA binding"/>
    <property type="evidence" value="ECO:0007669"/>
    <property type="project" value="UniProtKB-KW"/>
</dbReference>
<dbReference type="GO" id="GO:0003714">
    <property type="term" value="F:transcription corepressor activity"/>
    <property type="evidence" value="ECO:0007669"/>
    <property type="project" value="TreeGrafter"/>
</dbReference>
<feature type="compositionally biased region" description="Low complexity" evidence="9">
    <location>
        <begin position="422"/>
        <end position="432"/>
    </location>
</feature>
<dbReference type="WBParaSite" id="HDID_0000876501-mRNA-1">
    <property type="protein sequence ID" value="HDID_0000876501-mRNA-1"/>
    <property type="gene ID" value="HDID_0000876501"/>
</dbReference>
<keyword evidence="2" id="KW-0479">Metal-binding</keyword>
<dbReference type="InterPro" id="IPR001005">
    <property type="entry name" value="SANT/Myb"/>
</dbReference>
<name>A0A0R3STM0_HYMDI</name>
<evidence type="ECO:0000256" key="4">
    <source>
        <dbReference type="ARBA" id="ARBA00022833"/>
    </source>
</evidence>
<dbReference type="SMART" id="SM01189">
    <property type="entry name" value="ELM2"/>
    <property type="match status" value="1"/>
</dbReference>
<evidence type="ECO:0000256" key="6">
    <source>
        <dbReference type="ARBA" id="ARBA00023125"/>
    </source>
</evidence>
<reference evidence="16" key="1">
    <citation type="submission" date="2016-04" db="UniProtKB">
        <authorList>
            <consortium name="WormBaseParasite"/>
        </authorList>
    </citation>
    <scope>IDENTIFICATION</scope>
</reference>
<protein>
    <submittedName>
        <fullName evidence="16">SANT domain-containing protein</fullName>
    </submittedName>
</protein>
<organism evidence="16">
    <name type="scientific">Hymenolepis diminuta</name>
    <name type="common">Rat tapeworm</name>
    <dbReference type="NCBI Taxonomy" id="6216"/>
    <lineage>
        <taxon>Eukaryota</taxon>
        <taxon>Metazoa</taxon>
        <taxon>Spiralia</taxon>
        <taxon>Lophotrochozoa</taxon>
        <taxon>Platyhelminthes</taxon>
        <taxon>Cestoda</taxon>
        <taxon>Eucestoda</taxon>
        <taxon>Cyclophyllidea</taxon>
        <taxon>Hymenolepididae</taxon>
        <taxon>Hymenolepis</taxon>
    </lineage>
</organism>
<dbReference type="SUPFAM" id="SSF46689">
    <property type="entry name" value="Homeodomain-like"/>
    <property type="match status" value="2"/>
</dbReference>